<name>A0A2S7UVG0_9GAMM</name>
<protein>
    <recommendedName>
        <fullName evidence="3">DUF2846 domain-containing protein</fullName>
    </recommendedName>
</protein>
<evidence type="ECO:0000313" key="1">
    <source>
        <dbReference type="EMBL" id="PQJ53974.1"/>
    </source>
</evidence>
<comment type="caution">
    <text evidence="1">The sequence shown here is derived from an EMBL/GenBank/DDBJ whole genome shotgun (WGS) entry which is preliminary data.</text>
</comment>
<keyword evidence="2" id="KW-1185">Reference proteome</keyword>
<dbReference type="EMBL" id="MSCH01000003">
    <property type="protein sequence ID" value="PQJ53974.1"/>
    <property type="molecule type" value="Genomic_DNA"/>
</dbReference>
<sequence>MLNLRVSLLAVFLVGCSSTSKPIIVKTYNSPSVNSVALVKPVAFIRIEAIDDDHSYDIIPSGGFTNEYEIEFISGKHSLQVSYFNGGNKSFGSVELSIDVEKDRKYILRSITNHSDGTWYPALVDVTNKPECWTLDVGTRFGPKNCE</sequence>
<organism evidence="1 2">
    <name type="scientific">Psychrosphaera saromensis</name>
    <dbReference type="NCBI Taxonomy" id="716813"/>
    <lineage>
        <taxon>Bacteria</taxon>
        <taxon>Pseudomonadati</taxon>
        <taxon>Pseudomonadota</taxon>
        <taxon>Gammaproteobacteria</taxon>
        <taxon>Alteromonadales</taxon>
        <taxon>Pseudoalteromonadaceae</taxon>
        <taxon>Psychrosphaera</taxon>
    </lineage>
</organism>
<dbReference type="PROSITE" id="PS51257">
    <property type="entry name" value="PROKAR_LIPOPROTEIN"/>
    <property type="match status" value="1"/>
</dbReference>
<evidence type="ECO:0008006" key="3">
    <source>
        <dbReference type="Google" id="ProtNLM"/>
    </source>
</evidence>
<dbReference type="RefSeq" id="WP_105052480.1">
    <property type="nucleotide sequence ID" value="NZ_BMYG01000007.1"/>
</dbReference>
<dbReference type="AlphaFoldDB" id="A0A2S7UVG0"/>
<gene>
    <name evidence="1" type="ORF">BTO11_10115</name>
</gene>
<dbReference type="Proteomes" id="UP000239007">
    <property type="component" value="Unassembled WGS sequence"/>
</dbReference>
<reference evidence="1 2" key="1">
    <citation type="submission" date="2016-12" db="EMBL/GenBank/DDBJ databases">
        <title>Diversity of luminous bacteria.</title>
        <authorList>
            <person name="Yoshizawa S."/>
            <person name="Kogure K."/>
        </authorList>
    </citation>
    <scope>NUCLEOTIDE SEQUENCE [LARGE SCALE GENOMIC DNA]</scope>
    <source>
        <strain evidence="1 2">SA4-48</strain>
    </source>
</reference>
<proteinExistence type="predicted"/>
<evidence type="ECO:0000313" key="2">
    <source>
        <dbReference type="Proteomes" id="UP000239007"/>
    </source>
</evidence>
<accession>A0A2S7UVG0</accession>